<dbReference type="Pfam" id="PF17963">
    <property type="entry name" value="Big_9"/>
    <property type="match status" value="1"/>
</dbReference>
<dbReference type="PANTHER" id="PTHR44103">
    <property type="entry name" value="PROPROTEIN CONVERTASE P"/>
    <property type="match status" value="1"/>
</dbReference>
<keyword evidence="1" id="KW-0732">Signal</keyword>
<dbReference type="Pfam" id="PF13517">
    <property type="entry name" value="FG-GAP_3"/>
    <property type="match status" value="3"/>
</dbReference>
<reference evidence="2 3" key="1">
    <citation type="submission" date="2018-04" db="EMBL/GenBank/DDBJ databases">
        <title>Thalassorhabdus spongiae gen. nov., sp. nov., isolated from a marine sponge in South-West Iceland.</title>
        <authorList>
            <person name="Knobloch S."/>
            <person name="Daussin A."/>
            <person name="Johannsson R."/>
            <person name="Marteinsson V.T."/>
        </authorList>
    </citation>
    <scope>NUCLEOTIDE SEQUENCE [LARGE SCALE GENOMIC DNA]</scope>
    <source>
        <strain evidence="2 3">Hp12</strain>
    </source>
</reference>
<dbReference type="InterPro" id="IPR028994">
    <property type="entry name" value="Integrin_alpha_N"/>
</dbReference>
<evidence type="ECO:0000313" key="2">
    <source>
        <dbReference type="EMBL" id="PVZ72391.1"/>
    </source>
</evidence>
<dbReference type="RefSeq" id="WP_116685977.1">
    <property type="nucleotide sequence ID" value="NZ_CAWNYD010000001.1"/>
</dbReference>
<dbReference type="Gene3D" id="2.60.40.3440">
    <property type="match status" value="1"/>
</dbReference>
<dbReference type="OrthoDB" id="6196624at2"/>
<evidence type="ECO:0008006" key="4">
    <source>
        <dbReference type="Google" id="ProtNLM"/>
    </source>
</evidence>
<accession>A0A2V1GZ97</accession>
<gene>
    <name evidence="2" type="ORF">DC094_05135</name>
</gene>
<protein>
    <recommendedName>
        <fullName evidence="4">VCBS repeat-containing protein</fullName>
    </recommendedName>
</protein>
<dbReference type="InterPro" id="IPR013517">
    <property type="entry name" value="FG-GAP"/>
</dbReference>
<dbReference type="AlphaFoldDB" id="A0A2V1GZ97"/>
<sequence length="750" mass="79920">MIKQSKKNNLLPISGGVFLVAGLISASDTFALTLVNDTFSIDEDTPAVFDVLSNDQIEADETFNAQSLTITSAPENGRAIIRNGKIVYQSNQNFNGSDSLSYQVIDSNNTAQTASVAISIASVNDRPILTSAELIHVQQNQEYTYQTTGTDIDSSVSFGFGSNNQAGFIGRHGLNNRFIFRQQYVGLNAFSAISSNGSSHSIRVVSHGDIADPAVTQQLPALAVNNQQQTLNYVISNENLYFTQNTELNFSAKIIGAFAVDQIPESCTQSSLPDGLAGVAISCGSLTLDATESLQLSVQITPSAAGFIDSTATLSATTGEARSNNNSSKQRLAVLANAVSVASQQVTADAAASITAVDAEGDGDIDLLVAPADYGQPIWFLNDGTGRVAQAGTLFGAIDAIKVLTADLDNDGINEIILLNRDGAVQQYSRINGSYQLTNAISEWDDQISSVFARDAQVADLNGDQYPELVIAGNNSTPIFPNNNGVLGSAIQFRNGGINNHAVAIADFNNDQQVDLIYPDTNSATRRWTNNGNSDLNSNLNFQPWFGASSSLYREALAVDLNNDNHDDLVLHTAGDRNNDNLYQELPDLQTIHQLRIFNNGQAGLSNSVTSRLDIPEIDSLSSFDFDNDGDQDLLLATEQGAGILLSNQQGSLNLNGFAIQSQPGNQFVIADLNNDGYGDLITASITDAGIQSYINPLGDPLAPIITDDNSQNNQISASTGGSGSLSWGWIIALLLPAGWIRCSRAVSRH</sequence>
<dbReference type="Gene3D" id="2.130.10.130">
    <property type="entry name" value="Integrin alpha, N-terminal"/>
    <property type="match status" value="1"/>
</dbReference>
<dbReference type="EMBL" id="QDDL01000001">
    <property type="protein sequence ID" value="PVZ72391.1"/>
    <property type="molecule type" value="Genomic_DNA"/>
</dbReference>
<dbReference type="PANTHER" id="PTHR44103:SF1">
    <property type="entry name" value="PROPROTEIN CONVERTASE P"/>
    <property type="match status" value="1"/>
</dbReference>
<name>A0A2V1GZ97_9GAMM</name>
<organism evidence="2 3">
    <name type="scientific">Pelagibaculum spongiae</name>
    <dbReference type="NCBI Taxonomy" id="2080658"/>
    <lineage>
        <taxon>Bacteria</taxon>
        <taxon>Pseudomonadati</taxon>
        <taxon>Pseudomonadota</taxon>
        <taxon>Gammaproteobacteria</taxon>
        <taxon>Oceanospirillales</taxon>
        <taxon>Pelagibaculum</taxon>
    </lineage>
</organism>
<dbReference type="Proteomes" id="UP000244906">
    <property type="component" value="Unassembled WGS sequence"/>
</dbReference>
<comment type="caution">
    <text evidence="2">The sequence shown here is derived from an EMBL/GenBank/DDBJ whole genome shotgun (WGS) entry which is preliminary data.</text>
</comment>
<dbReference type="SUPFAM" id="SSF69318">
    <property type="entry name" value="Integrin alpha N-terminal domain"/>
    <property type="match status" value="2"/>
</dbReference>
<keyword evidence="3" id="KW-1185">Reference proteome</keyword>
<evidence type="ECO:0000256" key="1">
    <source>
        <dbReference type="ARBA" id="ARBA00022729"/>
    </source>
</evidence>
<proteinExistence type="predicted"/>
<evidence type="ECO:0000313" key="3">
    <source>
        <dbReference type="Proteomes" id="UP000244906"/>
    </source>
</evidence>